<keyword evidence="4" id="KW-0472">Membrane</keyword>
<comment type="subcellular location">
    <subcellularLocation>
        <location evidence="1">Membrane</location>
        <topology evidence="1">Multi-pass membrane protein</topology>
    </subcellularLocation>
</comment>
<dbReference type="PROSITE" id="PS50850">
    <property type="entry name" value="MFS"/>
    <property type="match status" value="1"/>
</dbReference>
<dbReference type="SUPFAM" id="SSF103473">
    <property type="entry name" value="MFS general substrate transporter"/>
    <property type="match status" value="1"/>
</dbReference>
<feature type="transmembrane region" description="Helical" evidence="4">
    <location>
        <begin position="111"/>
        <end position="130"/>
    </location>
</feature>
<feature type="transmembrane region" description="Helical" evidence="4">
    <location>
        <begin position="274"/>
        <end position="295"/>
    </location>
</feature>
<keyword evidence="4" id="KW-1133">Transmembrane helix</keyword>
<dbReference type="PANTHER" id="PTHR11360">
    <property type="entry name" value="MONOCARBOXYLATE TRANSPORTER"/>
    <property type="match status" value="1"/>
</dbReference>
<evidence type="ECO:0000256" key="2">
    <source>
        <dbReference type="ARBA" id="ARBA00006727"/>
    </source>
</evidence>
<reference evidence="6 7" key="1">
    <citation type="submission" date="2017-02" db="EMBL/GenBank/DDBJ databases">
        <title>Genomes of Trichoderma spp. with biocontrol activity.</title>
        <authorList>
            <person name="Gardiner D."/>
            <person name="Kazan K."/>
            <person name="Vos C."/>
            <person name="Harvey P."/>
        </authorList>
    </citation>
    <scope>NUCLEOTIDE SEQUENCE [LARGE SCALE GENOMIC DNA]</scope>
    <source>
        <strain evidence="6 7">A5MH</strain>
    </source>
</reference>
<evidence type="ECO:0000313" key="7">
    <source>
        <dbReference type="Proteomes" id="UP000236546"/>
    </source>
</evidence>
<dbReference type="GO" id="GO:0016020">
    <property type="term" value="C:membrane"/>
    <property type="evidence" value="ECO:0007669"/>
    <property type="project" value="UniProtKB-SubCell"/>
</dbReference>
<feature type="transmembrane region" description="Helical" evidence="4">
    <location>
        <begin position="69"/>
        <end position="99"/>
    </location>
</feature>
<feature type="region of interest" description="Disordered" evidence="3">
    <location>
        <begin position="1"/>
        <end position="63"/>
    </location>
</feature>
<evidence type="ECO:0000256" key="4">
    <source>
        <dbReference type="SAM" id="Phobius"/>
    </source>
</evidence>
<feature type="transmembrane region" description="Helical" evidence="4">
    <location>
        <begin position="364"/>
        <end position="387"/>
    </location>
</feature>
<feature type="transmembrane region" description="Helical" evidence="4">
    <location>
        <begin position="432"/>
        <end position="451"/>
    </location>
</feature>
<evidence type="ECO:0000256" key="3">
    <source>
        <dbReference type="SAM" id="MobiDB-lite"/>
    </source>
</evidence>
<feature type="compositionally biased region" description="Low complexity" evidence="3">
    <location>
        <begin position="50"/>
        <end position="59"/>
    </location>
</feature>
<organism evidence="6 7">
    <name type="scientific">Trichoderma gamsii</name>
    <dbReference type="NCBI Taxonomy" id="398673"/>
    <lineage>
        <taxon>Eukaryota</taxon>
        <taxon>Fungi</taxon>
        <taxon>Dikarya</taxon>
        <taxon>Ascomycota</taxon>
        <taxon>Pezizomycotina</taxon>
        <taxon>Sordariomycetes</taxon>
        <taxon>Hypocreomycetidae</taxon>
        <taxon>Hypocreales</taxon>
        <taxon>Hypocreaceae</taxon>
        <taxon>Trichoderma</taxon>
    </lineage>
</organism>
<dbReference type="Gene3D" id="1.20.1250.20">
    <property type="entry name" value="MFS general substrate transporter like domains"/>
    <property type="match status" value="2"/>
</dbReference>
<name>A0A2K0TGR9_9HYPO</name>
<dbReference type="AlphaFoldDB" id="A0A2K0TGR9"/>
<dbReference type="PANTHER" id="PTHR11360:SF315">
    <property type="entry name" value="TRANSPORTER MCH2-RELATED"/>
    <property type="match status" value="1"/>
</dbReference>
<dbReference type="InterPro" id="IPR036259">
    <property type="entry name" value="MFS_trans_sf"/>
</dbReference>
<comment type="caution">
    <text evidence="6">The sequence shown here is derived from an EMBL/GenBank/DDBJ whole genome shotgun (WGS) entry which is preliminary data.</text>
</comment>
<dbReference type="OrthoDB" id="6499973at2759"/>
<evidence type="ECO:0000256" key="1">
    <source>
        <dbReference type="ARBA" id="ARBA00004141"/>
    </source>
</evidence>
<dbReference type="InterPro" id="IPR050327">
    <property type="entry name" value="Proton-linked_MCT"/>
</dbReference>
<keyword evidence="4" id="KW-0812">Transmembrane</keyword>
<proteinExistence type="inferred from homology"/>
<feature type="transmembrane region" description="Helical" evidence="4">
    <location>
        <begin position="339"/>
        <end position="358"/>
    </location>
</feature>
<dbReference type="InterPro" id="IPR011701">
    <property type="entry name" value="MFS"/>
</dbReference>
<feature type="compositionally biased region" description="Basic and acidic residues" evidence="3">
    <location>
        <begin position="35"/>
        <end position="47"/>
    </location>
</feature>
<dbReference type="GO" id="GO:0022857">
    <property type="term" value="F:transmembrane transporter activity"/>
    <property type="evidence" value="ECO:0007669"/>
    <property type="project" value="InterPro"/>
</dbReference>
<gene>
    <name evidence="6" type="ORF">TGAMA5MH_03519</name>
</gene>
<dbReference type="Pfam" id="PF07690">
    <property type="entry name" value="MFS_1"/>
    <property type="match status" value="1"/>
</dbReference>
<accession>A0A2K0TGR9</accession>
<protein>
    <recommendedName>
        <fullName evidence="5">Major facilitator superfamily (MFS) profile domain-containing protein</fullName>
    </recommendedName>
</protein>
<feature type="transmembrane region" description="Helical" evidence="4">
    <location>
        <begin position="166"/>
        <end position="187"/>
    </location>
</feature>
<dbReference type="EMBL" id="MTYH01000028">
    <property type="protein sequence ID" value="PNP44712.1"/>
    <property type="molecule type" value="Genomic_DNA"/>
</dbReference>
<dbReference type="Proteomes" id="UP000236546">
    <property type="component" value="Unassembled WGS sequence"/>
</dbReference>
<feature type="compositionally biased region" description="Basic and acidic residues" evidence="3">
    <location>
        <begin position="8"/>
        <end position="21"/>
    </location>
</feature>
<sequence length="503" mass="54772">MNHIQVHTHTDKCHVKEHHFLTPEPESNSNGQSAMKDETEKGNHESMIESQDQQPADAASPPPPPNGGYGWIVTIAVCMINAHTWGMSSSYGVFLAYYIRNNTFNGATTLQYAFIGSLSMGCAMGISPFATIAVKKFGTRQVMLFGVVIETGSWIAASFASKVWHIFLTQGVVFGLGIGVLFTATVGIIPQWFTTHRSLANGIAAAGSGLGGLIYSFATGAMIQNLGLAWTFRILGILAFVVNFICTLLVKDRNKIIGSTHLAFKGSLLLRPEFLLFVAFGWFSIFGYSVVIYSLSNYANVIGLQSSQAALISAFFNLGQSIGRPIMGYFSDRTGRMNMAAFTTLLAGIFALAIWINTKVYGVLIFYSIICGMVGGTFWTVVGPVAAEIVGLADVPSALNIMWLGIVLPCTFSEPIALQIVTGTGSYLGTQLWTGLTYIAAAICMVILRGWKIGEIDELSKINHEKADDFDPYSTNNEDESVERGRKAGRQRMLVEFHRRRVV</sequence>
<dbReference type="CDD" id="cd17352">
    <property type="entry name" value="MFS_MCT_SLC16"/>
    <property type="match status" value="1"/>
</dbReference>
<feature type="transmembrane region" description="Helical" evidence="4">
    <location>
        <begin position="199"/>
        <end position="218"/>
    </location>
</feature>
<comment type="similarity">
    <text evidence="2">Belongs to the major facilitator superfamily. Monocarboxylate porter (TC 2.A.1.13) family.</text>
</comment>
<feature type="transmembrane region" description="Helical" evidence="4">
    <location>
        <begin position="230"/>
        <end position="250"/>
    </location>
</feature>
<evidence type="ECO:0000259" key="5">
    <source>
        <dbReference type="PROSITE" id="PS50850"/>
    </source>
</evidence>
<dbReference type="InterPro" id="IPR020846">
    <property type="entry name" value="MFS_dom"/>
</dbReference>
<evidence type="ECO:0000313" key="6">
    <source>
        <dbReference type="EMBL" id="PNP44712.1"/>
    </source>
</evidence>
<feature type="domain" description="Major facilitator superfamily (MFS) profile" evidence="5">
    <location>
        <begin position="273"/>
        <end position="503"/>
    </location>
</feature>